<evidence type="ECO:0000313" key="3">
    <source>
        <dbReference type="EMBL" id="EGJ70627.1"/>
    </source>
</evidence>
<keyword evidence="1" id="KW-0732">Signal</keyword>
<accession>F3ZR34</accession>
<feature type="domain" description="DUF5689" evidence="2">
    <location>
        <begin position="40"/>
        <end position="258"/>
    </location>
</feature>
<reference evidence="3 4" key="1">
    <citation type="journal article" date="2011" name="Stand. Genomic Sci.">
        <title>Non-contiguous finished genome sequence of Bacteroides coprosuis type strain (PC139).</title>
        <authorList>
            <person name="Land M."/>
            <person name="Held B."/>
            <person name="Gronow S."/>
            <person name="Abt B."/>
            <person name="Lucas S."/>
            <person name="Del Rio T.G."/>
            <person name="Nolan M."/>
            <person name="Tice H."/>
            <person name="Cheng J.F."/>
            <person name="Pitluck S."/>
            <person name="Liolios K."/>
            <person name="Pagani I."/>
            <person name="Ivanova N."/>
            <person name="Mavromatis K."/>
            <person name="Mikhailova N."/>
            <person name="Pati A."/>
            <person name="Tapia R."/>
            <person name="Han C."/>
            <person name="Goodwin L."/>
            <person name="Chen A."/>
            <person name="Palaniappan K."/>
            <person name="Hauser L."/>
            <person name="Brambilla E.M."/>
            <person name="Rohde M."/>
            <person name="Goker M."/>
            <person name="Detter J.C."/>
            <person name="Woyke T."/>
            <person name="Bristow J."/>
            <person name="Eisen J.A."/>
            <person name="Markowitz V."/>
            <person name="Hugenholtz P."/>
            <person name="Kyrpides N.C."/>
            <person name="Klenk H.P."/>
            <person name="Lapidus A."/>
        </authorList>
    </citation>
    <scope>NUCLEOTIDE SEQUENCE [LARGE SCALE GENOMIC DNA]</scope>
    <source>
        <strain evidence="3 4">DSM 18011</strain>
    </source>
</reference>
<feature type="signal peptide" evidence="1">
    <location>
        <begin position="1"/>
        <end position="17"/>
    </location>
</feature>
<organism evidence="3 4">
    <name type="scientific">Bacteroides coprosuis DSM 18011</name>
    <dbReference type="NCBI Taxonomy" id="679937"/>
    <lineage>
        <taxon>Bacteria</taxon>
        <taxon>Pseudomonadati</taxon>
        <taxon>Bacteroidota</taxon>
        <taxon>Bacteroidia</taxon>
        <taxon>Bacteroidales</taxon>
        <taxon>Bacteroidaceae</taxon>
        <taxon>Bacteroides</taxon>
    </lineage>
</organism>
<dbReference type="OrthoDB" id="1492759at2"/>
<evidence type="ECO:0000313" key="4">
    <source>
        <dbReference type="Proteomes" id="UP000018439"/>
    </source>
</evidence>
<feature type="domain" description="DUF5689" evidence="2">
    <location>
        <begin position="282"/>
        <end position="496"/>
    </location>
</feature>
<dbReference type="HOGENOM" id="CLU_404743_0_0_10"/>
<sequence>MKTINKILGLLLFFTLAATGCSRDYDTPPLNKPEYTGPEENITIAELKEQYKDVTQGSPKLIEFEYILKANITSSDASGNIFKQIYVQDKTGGINFGADQNNTSTEYALGQTVYINLHGLYVVEYGGQLQIGYDKTQANRIPWEIFKAHVVKDGWPNLKAIEPTVITDFSKLDDKVVNTLVRLDGVNFPDGGKLPYAEDQKTVNRDLKDAQGNKIILRTSGYSNFYKELLPVGTGSIIGIMGKHNSDWQLTIRSIDDVLDFDGVTPGEPEVPVDPEDPNAKPNISMIEFASKYAGATSDAPIKIEDDIKIGGVIVSDDTDSNVFKKVYIQDETGGITVGVNDNFVAKKYPVGTKIVFDAKGLDAVVFGGLLQIGSATAGANRIEMAEFEKRAVIVSTGNAVTPKVTTIAALGNVDLNTIIQLDGVHFVEAGQPYADPKVNTNRTIKDATGKTIIMRNSGYSKFAAEILPQGTGTVVGVVETFNGSWQFTVRSTKDVKNFDGQEPEEPTDPEVPSGDVILKETFGANFPKPENAPWPKVADYTGYDNKTVKYADSTTNADIRNIKGSPNHVWLKANNDCEFEISNIPNVNGKTLVLAYDAAANVYNPTDETNLNTIEVWYNGKQLPTESKDVKGKDDLNKFYTLKISDIKGVDGATLKFVVKGAANKYGLRLGNINLSVK</sequence>
<dbReference type="Pfam" id="PF18942">
    <property type="entry name" value="DUF5689"/>
    <property type="match status" value="2"/>
</dbReference>
<proteinExistence type="predicted"/>
<evidence type="ECO:0000259" key="2">
    <source>
        <dbReference type="Pfam" id="PF18942"/>
    </source>
</evidence>
<dbReference type="Proteomes" id="UP000018439">
    <property type="component" value="Chromosome"/>
</dbReference>
<name>F3ZR34_9BACE</name>
<evidence type="ECO:0000256" key="1">
    <source>
        <dbReference type="SAM" id="SignalP"/>
    </source>
</evidence>
<dbReference type="EMBL" id="CM001167">
    <property type="protein sequence ID" value="EGJ70627.1"/>
    <property type="molecule type" value="Genomic_DNA"/>
</dbReference>
<dbReference type="AlphaFoldDB" id="F3ZR34"/>
<gene>
    <name evidence="3" type="ORF">Bcop_0409</name>
</gene>
<dbReference type="PROSITE" id="PS51257">
    <property type="entry name" value="PROKAR_LIPOPROTEIN"/>
    <property type="match status" value="1"/>
</dbReference>
<feature type="chain" id="PRO_5003308582" description="DUF5689 domain-containing protein" evidence="1">
    <location>
        <begin position="18"/>
        <end position="679"/>
    </location>
</feature>
<dbReference type="eggNOG" id="COG4085">
    <property type="taxonomic scope" value="Bacteria"/>
</dbReference>
<dbReference type="STRING" id="679937.Bcop_0409"/>
<dbReference type="InterPro" id="IPR043744">
    <property type="entry name" value="DUF5689"/>
</dbReference>
<keyword evidence="4" id="KW-1185">Reference proteome</keyword>
<protein>
    <recommendedName>
        <fullName evidence="2">DUF5689 domain-containing protein</fullName>
    </recommendedName>
</protein>